<evidence type="ECO:0000313" key="3">
    <source>
        <dbReference type="Proteomes" id="UP001410795"/>
    </source>
</evidence>
<dbReference type="EMBL" id="BAAAYV010000025">
    <property type="protein sequence ID" value="GAA3668486.1"/>
    <property type="molecule type" value="Genomic_DNA"/>
</dbReference>
<protein>
    <submittedName>
        <fullName evidence="2">Histidine ammonia-lyase</fullName>
    </submittedName>
</protein>
<keyword evidence="1" id="KW-0456">Lyase</keyword>
<organism evidence="2 3">
    <name type="scientific">Microbacterium marinilacus</name>
    <dbReference type="NCBI Taxonomy" id="415209"/>
    <lineage>
        <taxon>Bacteria</taxon>
        <taxon>Bacillati</taxon>
        <taxon>Actinomycetota</taxon>
        <taxon>Actinomycetes</taxon>
        <taxon>Micrococcales</taxon>
        <taxon>Microbacteriaceae</taxon>
        <taxon>Microbacterium</taxon>
    </lineage>
</organism>
<sequence>MTVVVGPRVVELGQGQNSIDDIVAVAAGSPVAIAPAALDRVERTSALIGTTIARGEAVYGLTTGVGDQYSAAVDPASIASTQLGMLRSHASGLGAPHDEPAVRAIMATMLAALAQGRSGVGVALVQRLAAMLNRGVTPWAPSQGSVGYLTATAHIGLVLFGRGRAWYGGQLLDGAEALRRAGLDVVEPGPREGHALISGTYEITGIGALAAHAARALIDVADVAGALSLEALRGNQRGFDPRVQVMRPHPGQVATAARLRALLEGSEILAANRDHRLQDALSLRSIPQVHGAVRDALAYVEGVIEIEINAVTDNPVFMIEDEELVALPNGNGHGAPTALALDVLAIAIAELSTMSQARSDRLTNQHLSELPAFLVPDGSAASGFMIPPYAAAAIAAENRALAAPATVHTVSTSAGQEDHVSMGTTAAIQARTAAHNATGILAIELLCATQAADFHAPLRPGAGTRAAHAVIRRAVAFRDSDREMAPDIEAVRVLIADGALAGEVARALAENQDQGRPL</sequence>
<evidence type="ECO:0000256" key="1">
    <source>
        <dbReference type="ARBA" id="ARBA00023239"/>
    </source>
</evidence>
<dbReference type="InterPro" id="IPR001106">
    <property type="entry name" value="Aromatic_Lyase"/>
</dbReference>
<keyword evidence="3" id="KW-1185">Reference proteome</keyword>
<dbReference type="Pfam" id="PF00221">
    <property type="entry name" value="Lyase_aromatic"/>
    <property type="match status" value="1"/>
</dbReference>
<dbReference type="PANTHER" id="PTHR10362">
    <property type="entry name" value="HISTIDINE AMMONIA-LYASE"/>
    <property type="match status" value="1"/>
</dbReference>
<dbReference type="Gene3D" id="1.20.200.10">
    <property type="entry name" value="Fumarase/aspartase (Central domain)"/>
    <property type="match status" value="1"/>
</dbReference>
<proteinExistence type="predicted"/>
<dbReference type="InterPro" id="IPR024083">
    <property type="entry name" value="Fumarase/histidase_N"/>
</dbReference>
<name>A0ABP7BSD3_9MICO</name>
<dbReference type="RefSeq" id="WP_344779249.1">
    <property type="nucleotide sequence ID" value="NZ_BAAAYV010000025.1"/>
</dbReference>
<dbReference type="InterPro" id="IPR008948">
    <property type="entry name" value="L-Aspartase-like"/>
</dbReference>
<reference evidence="3" key="1">
    <citation type="journal article" date="2019" name="Int. J. Syst. Evol. Microbiol.">
        <title>The Global Catalogue of Microorganisms (GCM) 10K type strain sequencing project: providing services to taxonomists for standard genome sequencing and annotation.</title>
        <authorList>
            <consortium name="The Broad Institute Genomics Platform"/>
            <consortium name="The Broad Institute Genome Sequencing Center for Infectious Disease"/>
            <person name="Wu L."/>
            <person name="Ma J."/>
        </authorList>
    </citation>
    <scope>NUCLEOTIDE SEQUENCE [LARGE SCALE GENOMIC DNA]</scope>
    <source>
        <strain evidence="3">JCM 16546</strain>
    </source>
</reference>
<evidence type="ECO:0000313" key="2">
    <source>
        <dbReference type="EMBL" id="GAA3668486.1"/>
    </source>
</evidence>
<dbReference type="Proteomes" id="UP001410795">
    <property type="component" value="Unassembled WGS sequence"/>
</dbReference>
<accession>A0ABP7BSD3</accession>
<dbReference type="SUPFAM" id="SSF48557">
    <property type="entry name" value="L-aspartase-like"/>
    <property type="match status" value="1"/>
</dbReference>
<gene>
    <name evidence="2" type="primary">hutH_1</name>
    <name evidence="2" type="ORF">GCM10022202_33160</name>
</gene>
<comment type="caution">
    <text evidence="2">The sequence shown here is derived from an EMBL/GenBank/DDBJ whole genome shotgun (WGS) entry which is preliminary data.</text>
</comment>
<dbReference type="Gene3D" id="1.10.275.10">
    <property type="entry name" value="Fumarase/aspartase (N-terminal domain)"/>
    <property type="match status" value="1"/>
</dbReference>
<dbReference type="CDD" id="cd00332">
    <property type="entry name" value="PAL-HAL"/>
    <property type="match status" value="1"/>
</dbReference>